<gene>
    <name evidence="2" type="ORF">EAY07_23105</name>
</gene>
<dbReference type="AlphaFoldDB" id="A0ABD4KW73"/>
<evidence type="ECO:0000259" key="1">
    <source>
        <dbReference type="Pfam" id="PF14461"/>
    </source>
</evidence>
<accession>A0ABD4KW73</accession>
<feature type="non-terminal residue" evidence="2">
    <location>
        <position position="120"/>
    </location>
</feature>
<dbReference type="InterPro" id="IPR032701">
    <property type="entry name" value="Prok-E2_B_dom"/>
</dbReference>
<dbReference type="RefSeq" id="WP_214655229.1">
    <property type="nucleotide sequence ID" value="NZ_RDOM01000601.1"/>
</dbReference>
<dbReference type="Proteomes" id="UP000722957">
    <property type="component" value="Unassembled WGS sequence"/>
</dbReference>
<sequence length="120" mass="13779">TNALFDRVETILAPFGARKLSTLELNSYKIRKYIAGWEIDTQLEHNGQSVLIRFLFENFPNQSPPSVVLSEPKLKPLSFPHLESDGKLCVLPSRYIIDLNNFEYIAWLLHTVVELLDHAL</sequence>
<feature type="domain" description="Prokaryotic E2 family B" evidence="1">
    <location>
        <begin position="16"/>
        <end position="102"/>
    </location>
</feature>
<evidence type="ECO:0000313" key="2">
    <source>
        <dbReference type="EMBL" id="MBF4274838.1"/>
    </source>
</evidence>
<proteinExistence type="predicted"/>
<comment type="caution">
    <text evidence="2">The sequence shown here is derived from an EMBL/GenBank/DDBJ whole genome shotgun (WGS) entry which is preliminary data.</text>
</comment>
<organism evidence="2 3">
    <name type="scientific">Vibrio anguillarum</name>
    <name type="common">Listonella anguillarum</name>
    <dbReference type="NCBI Taxonomy" id="55601"/>
    <lineage>
        <taxon>Bacteria</taxon>
        <taxon>Pseudomonadati</taxon>
        <taxon>Pseudomonadota</taxon>
        <taxon>Gammaproteobacteria</taxon>
        <taxon>Vibrionales</taxon>
        <taxon>Vibrionaceae</taxon>
        <taxon>Vibrio</taxon>
    </lineage>
</organism>
<dbReference type="Pfam" id="PF14461">
    <property type="entry name" value="Prok-E2_B"/>
    <property type="match status" value="1"/>
</dbReference>
<feature type="non-terminal residue" evidence="2">
    <location>
        <position position="1"/>
    </location>
</feature>
<protein>
    <recommendedName>
        <fullName evidence="1">Prokaryotic E2 family B domain-containing protein</fullName>
    </recommendedName>
</protein>
<reference evidence="2 3" key="1">
    <citation type="journal article" date="2021" name="PeerJ">
        <title>Analysis of 44 Vibrio anguillarum genomes reveals high genetic diversity.</title>
        <authorList>
            <person name="Hansen M.J."/>
            <person name="Dalsgaard I."/>
        </authorList>
    </citation>
    <scope>NUCLEOTIDE SEQUENCE [LARGE SCALE GENOMIC DNA]</scope>
    <source>
        <strain evidence="2 3">17-16730-2A</strain>
    </source>
</reference>
<dbReference type="EMBL" id="RDOM01000601">
    <property type="protein sequence ID" value="MBF4274838.1"/>
    <property type="molecule type" value="Genomic_DNA"/>
</dbReference>
<name>A0ABD4KW73_VIBAN</name>
<evidence type="ECO:0000313" key="3">
    <source>
        <dbReference type="Proteomes" id="UP000722957"/>
    </source>
</evidence>